<dbReference type="EC" id="1.13.11.93" evidence="6"/>
<reference evidence="8 9" key="1">
    <citation type="submission" date="2017-06" db="EMBL/GenBank/DDBJ databases">
        <title>Herbaspirillum phytohormonus sp. nov., isolated from the root nodule of Robinia pseudoacacia in lead-zinc mine.</title>
        <authorList>
            <person name="Fan M."/>
            <person name="Lin Y."/>
        </authorList>
    </citation>
    <scope>NUCLEOTIDE SEQUENCE [LARGE SCALE GENOMIC DNA]</scope>
    <source>
        <strain evidence="8 9">HZ10</strain>
    </source>
</reference>
<evidence type="ECO:0000256" key="1">
    <source>
        <dbReference type="ARBA" id="ARBA00001954"/>
    </source>
</evidence>
<gene>
    <name evidence="8" type="ORF">CEJ42_24005</name>
</gene>
<protein>
    <recommendedName>
        <fullName evidence="6">2-oxoadipate dioxygenase/decarboxylase</fullName>
        <ecNumber evidence="6">1.13.11.93</ecNumber>
    </recommendedName>
    <alternativeName>
        <fullName evidence="7">2-hydroxyglutarate synthase</fullName>
    </alternativeName>
</protein>
<keyword evidence="3" id="KW-0560">Oxidoreductase</keyword>
<evidence type="ECO:0000256" key="3">
    <source>
        <dbReference type="ARBA" id="ARBA00023002"/>
    </source>
</evidence>
<dbReference type="Gene3D" id="3.10.180.50">
    <property type="match status" value="1"/>
</dbReference>
<dbReference type="PANTHER" id="PTHR31136">
    <property type="entry name" value="DUF1338 DOMAIN-CONTAINING PROTEIN"/>
    <property type="match status" value="1"/>
</dbReference>
<comment type="cofactor">
    <cofactor evidence="1">
        <name>Fe(2+)</name>
        <dbReference type="ChEBI" id="CHEBI:29033"/>
    </cofactor>
</comment>
<evidence type="ECO:0000256" key="5">
    <source>
        <dbReference type="ARBA" id="ARBA00035013"/>
    </source>
</evidence>
<dbReference type="AlphaFoldDB" id="A0A246WJM8"/>
<evidence type="ECO:0000256" key="4">
    <source>
        <dbReference type="ARBA" id="ARBA00023004"/>
    </source>
</evidence>
<sequence length="365" mass="39780">MTAQQPVQAYASSQPEAAAAHGSQLIALLAAHRTPQQIDFLLRSVHVPACTLRPAGAQAVSRLELAQALNMLLFEKLLQEVPDAAAYVADAMAAGERMHFDHGALRTVQAANTGLLPPGEEAITRILRPLGYVQNGLYPLERIRMTGRTYGHADAPEEIAQFFVSELHAERFSPEFQAVVARVIGTSTDPLTADAKALLAQLETERALPMAAAQALLPVLLSAFERQHELPSLAEYERLRGESSEMAWIATEGNVFNHATDRVPDVEAVAERQRALGRPMKETVEVSRNGRVRQTAYRACTVLRPMRDEHGGIVEKAVPGSFYEFISRDRYVDDQGVERLDLSFDSGNAQGIFKMTAGSAGPAGM</sequence>
<evidence type="ECO:0000313" key="9">
    <source>
        <dbReference type="Proteomes" id="UP000197596"/>
    </source>
</evidence>
<dbReference type="Proteomes" id="UP000197596">
    <property type="component" value="Unassembled WGS sequence"/>
</dbReference>
<dbReference type="RefSeq" id="WP_088752781.1">
    <property type="nucleotide sequence ID" value="NZ_NJGU01000021.1"/>
</dbReference>
<evidence type="ECO:0000313" key="8">
    <source>
        <dbReference type="EMBL" id="OWY26407.1"/>
    </source>
</evidence>
<name>A0A246WJM8_9BURK</name>
<comment type="similarity">
    <text evidence="5">Belongs to the 2-oxoadipate dioxygenase/decarboxylase family.</text>
</comment>
<dbReference type="SMART" id="SM01150">
    <property type="entry name" value="DUF1338"/>
    <property type="match status" value="1"/>
</dbReference>
<dbReference type="GO" id="GO:0051213">
    <property type="term" value="F:dioxygenase activity"/>
    <property type="evidence" value="ECO:0007669"/>
    <property type="project" value="UniProtKB-KW"/>
</dbReference>
<organism evidence="8 9">
    <name type="scientific">Herbaspirillum robiniae</name>
    <dbReference type="NCBI Taxonomy" id="2014887"/>
    <lineage>
        <taxon>Bacteria</taxon>
        <taxon>Pseudomonadati</taxon>
        <taxon>Pseudomonadota</taxon>
        <taxon>Betaproteobacteria</taxon>
        <taxon>Burkholderiales</taxon>
        <taxon>Oxalobacteraceae</taxon>
        <taxon>Herbaspirillum</taxon>
    </lineage>
</organism>
<evidence type="ECO:0000256" key="6">
    <source>
        <dbReference type="ARBA" id="ARBA00035023"/>
    </source>
</evidence>
<accession>A0A246WJM8</accession>
<dbReference type="InterPro" id="IPR009770">
    <property type="entry name" value="HGLS"/>
</dbReference>
<keyword evidence="4" id="KW-0408">Iron</keyword>
<dbReference type="Pfam" id="PF07063">
    <property type="entry name" value="HGLS"/>
    <property type="match status" value="1"/>
</dbReference>
<dbReference type="PANTHER" id="PTHR31136:SF5">
    <property type="entry name" value="2-OXOADIPATE DIOXYGENASE_DECARBOXYLASE, CHLOROPLASTIC"/>
    <property type="match status" value="1"/>
</dbReference>
<keyword evidence="2" id="KW-0223">Dioxygenase</keyword>
<comment type="caution">
    <text evidence="8">The sequence shown here is derived from an EMBL/GenBank/DDBJ whole genome shotgun (WGS) entry which is preliminary data.</text>
</comment>
<dbReference type="EMBL" id="NJGU01000021">
    <property type="protein sequence ID" value="OWY26407.1"/>
    <property type="molecule type" value="Genomic_DNA"/>
</dbReference>
<evidence type="ECO:0000256" key="2">
    <source>
        <dbReference type="ARBA" id="ARBA00022964"/>
    </source>
</evidence>
<proteinExistence type="inferred from homology"/>
<dbReference type="CDD" id="cd16349">
    <property type="entry name" value="VOC_like"/>
    <property type="match status" value="1"/>
</dbReference>
<evidence type="ECO:0000256" key="7">
    <source>
        <dbReference type="ARBA" id="ARBA00035045"/>
    </source>
</evidence>